<reference evidence="2" key="1">
    <citation type="journal article" date="2022" name="Int. J. Mol. Sci.">
        <title>Draft Genome of Tanacetum Coccineum: Genomic Comparison of Closely Related Tanacetum-Family Plants.</title>
        <authorList>
            <person name="Yamashiro T."/>
            <person name="Shiraishi A."/>
            <person name="Nakayama K."/>
            <person name="Satake H."/>
        </authorList>
    </citation>
    <scope>NUCLEOTIDE SEQUENCE</scope>
</reference>
<proteinExistence type="predicted"/>
<name>A0ABQ5BFE6_9ASTR</name>
<feature type="compositionally biased region" description="Acidic residues" evidence="1">
    <location>
        <begin position="280"/>
        <end position="291"/>
    </location>
</feature>
<comment type="caution">
    <text evidence="2">The sequence shown here is derived from an EMBL/GenBank/DDBJ whole genome shotgun (WGS) entry which is preliminary data.</text>
</comment>
<evidence type="ECO:0000256" key="1">
    <source>
        <dbReference type="SAM" id="MobiDB-lite"/>
    </source>
</evidence>
<organism evidence="2 3">
    <name type="scientific">Tanacetum coccineum</name>
    <dbReference type="NCBI Taxonomy" id="301880"/>
    <lineage>
        <taxon>Eukaryota</taxon>
        <taxon>Viridiplantae</taxon>
        <taxon>Streptophyta</taxon>
        <taxon>Embryophyta</taxon>
        <taxon>Tracheophyta</taxon>
        <taxon>Spermatophyta</taxon>
        <taxon>Magnoliopsida</taxon>
        <taxon>eudicotyledons</taxon>
        <taxon>Gunneridae</taxon>
        <taxon>Pentapetalae</taxon>
        <taxon>asterids</taxon>
        <taxon>campanulids</taxon>
        <taxon>Asterales</taxon>
        <taxon>Asteraceae</taxon>
        <taxon>Asteroideae</taxon>
        <taxon>Anthemideae</taxon>
        <taxon>Anthemidinae</taxon>
        <taxon>Tanacetum</taxon>
    </lineage>
</organism>
<evidence type="ECO:0000313" key="2">
    <source>
        <dbReference type="EMBL" id="GJT13565.1"/>
    </source>
</evidence>
<sequence length="291" mass="32897">MIDPRSYKESLEVKKSNDDVTITNDDVEEESAGDEFELKRREKGTSIYETKDTPLPTLIRSPRTHIAYLSSDKETLLELMVTTEYAPLFTDKEKLQELTIIDITPSSSLLKPNTGRFRRLLNIYNQPLAKVLPSMVGDRVNEIAKKTVPIYVAEGLLLDRQKTQADVATMIVEAVQKEHENLRADITLQVTNAITSSISPQIKFDKLVPSATPCRPTAIRPRDHDDHHDDAHPEGENSEKRQKMYEHGTYTVGESSSKQHKDQEPNPSDSVPTKEVSPELMEEISEEIDEA</sequence>
<dbReference type="Proteomes" id="UP001151760">
    <property type="component" value="Unassembled WGS sequence"/>
</dbReference>
<accession>A0ABQ5BFE6</accession>
<evidence type="ECO:0000313" key="3">
    <source>
        <dbReference type="Proteomes" id="UP001151760"/>
    </source>
</evidence>
<gene>
    <name evidence="2" type="ORF">Tco_0860607</name>
</gene>
<reference evidence="2" key="2">
    <citation type="submission" date="2022-01" db="EMBL/GenBank/DDBJ databases">
        <authorList>
            <person name="Yamashiro T."/>
            <person name="Shiraishi A."/>
            <person name="Satake H."/>
            <person name="Nakayama K."/>
        </authorList>
    </citation>
    <scope>NUCLEOTIDE SEQUENCE</scope>
</reference>
<keyword evidence="3" id="KW-1185">Reference proteome</keyword>
<dbReference type="EMBL" id="BQNB010013239">
    <property type="protein sequence ID" value="GJT13565.1"/>
    <property type="molecule type" value="Genomic_DNA"/>
</dbReference>
<feature type="region of interest" description="Disordered" evidence="1">
    <location>
        <begin position="213"/>
        <end position="291"/>
    </location>
</feature>
<protein>
    <submittedName>
        <fullName evidence="2">Uncharacterized protein</fullName>
    </submittedName>
</protein>
<feature type="region of interest" description="Disordered" evidence="1">
    <location>
        <begin position="19"/>
        <end position="38"/>
    </location>
</feature>
<feature type="compositionally biased region" description="Basic and acidic residues" evidence="1">
    <location>
        <begin position="220"/>
        <end position="246"/>
    </location>
</feature>
<feature type="compositionally biased region" description="Acidic residues" evidence="1">
    <location>
        <begin position="25"/>
        <end position="35"/>
    </location>
</feature>